<dbReference type="OrthoDB" id="77977at2759"/>
<dbReference type="EMBL" id="JNBR01000703">
    <property type="protein sequence ID" value="OQR89927.1"/>
    <property type="molecule type" value="Genomic_DNA"/>
</dbReference>
<evidence type="ECO:0008006" key="4">
    <source>
        <dbReference type="Google" id="ProtNLM"/>
    </source>
</evidence>
<evidence type="ECO:0000313" key="3">
    <source>
        <dbReference type="Proteomes" id="UP000243579"/>
    </source>
</evidence>
<name>A0A1V9YW97_ACHHY</name>
<gene>
    <name evidence="2" type="ORF">ACHHYP_05937</name>
</gene>
<proteinExistence type="predicted"/>
<keyword evidence="1" id="KW-0812">Transmembrane</keyword>
<dbReference type="AlphaFoldDB" id="A0A1V9YW97"/>
<organism evidence="2 3">
    <name type="scientific">Achlya hypogyna</name>
    <name type="common">Oomycete</name>
    <name type="synonym">Protoachlya hypogyna</name>
    <dbReference type="NCBI Taxonomy" id="1202772"/>
    <lineage>
        <taxon>Eukaryota</taxon>
        <taxon>Sar</taxon>
        <taxon>Stramenopiles</taxon>
        <taxon>Oomycota</taxon>
        <taxon>Saprolegniomycetes</taxon>
        <taxon>Saprolegniales</taxon>
        <taxon>Achlyaceae</taxon>
        <taxon>Achlya</taxon>
    </lineage>
</organism>
<accession>A0A1V9YW97</accession>
<dbReference type="PANTHER" id="PTHR48471">
    <property type="entry name" value="DDE TNP4 DOMAIN-CONTAINING PROTEIN"/>
    <property type="match status" value="1"/>
</dbReference>
<protein>
    <recommendedName>
        <fullName evidence="4">DDE Tnp4 domain-containing protein</fullName>
    </recommendedName>
</protein>
<sequence>MRLMIRERNYIRANSLLKFQDEATWYKLYRERDPPSFVAMVLLTPEAFDFVLAVFIRFYDIKPGPGRPGRPTRVAHKLCALGIALTFYASTSEAKVLCNLFAVTPTTLLRVIAKAELALLQMLAVLPEASVVWPRAETTYQWANATQAREPLIAGVVAFVDGKNLRVQEPTNVHLQNAYYNGWLHTVYATGVLCFGIDG</sequence>
<feature type="transmembrane region" description="Helical" evidence="1">
    <location>
        <begin position="37"/>
        <end position="59"/>
    </location>
</feature>
<dbReference type="Proteomes" id="UP000243579">
    <property type="component" value="Unassembled WGS sequence"/>
</dbReference>
<comment type="caution">
    <text evidence="2">The sequence shown here is derived from an EMBL/GenBank/DDBJ whole genome shotgun (WGS) entry which is preliminary data.</text>
</comment>
<reference evidence="2 3" key="1">
    <citation type="journal article" date="2014" name="Genome Biol. Evol.">
        <title>The secreted proteins of Achlya hypogyna and Thraustotheca clavata identify the ancestral oomycete secretome and reveal gene acquisitions by horizontal gene transfer.</title>
        <authorList>
            <person name="Misner I."/>
            <person name="Blouin N."/>
            <person name="Leonard G."/>
            <person name="Richards T.A."/>
            <person name="Lane C.E."/>
        </authorList>
    </citation>
    <scope>NUCLEOTIDE SEQUENCE [LARGE SCALE GENOMIC DNA]</scope>
    <source>
        <strain evidence="2 3">ATCC 48635</strain>
    </source>
</reference>
<dbReference type="PANTHER" id="PTHR48471:SF1">
    <property type="entry name" value="DDE TNP4 DOMAIN-CONTAINING PROTEIN"/>
    <property type="match status" value="1"/>
</dbReference>
<evidence type="ECO:0000256" key="1">
    <source>
        <dbReference type="SAM" id="Phobius"/>
    </source>
</evidence>
<keyword evidence="3" id="KW-1185">Reference proteome</keyword>
<evidence type="ECO:0000313" key="2">
    <source>
        <dbReference type="EMBL" id="OQR89927.1"/>
    </source>
</evidence>
<keyword evidence="1" id="KW-1133">Transmembrane helix</keyword>
<keyword evidence="1" id="KW-0472">Membrane</keyword>